<keyword evidence="7" id="KW-1185">Reference proteome</keyword>
<protein>
    <submittedName>
        <fullName evidence="6">Ribosomal-protein-alanine N-acetyltransferase</fullName>
        <ecNumber evidence="6">2.3.1.267</ecNumber>
    </submittedName>
</protein>
<dbReference type="Pfam" id="PF00583">
    <property type="entry name" value="Acetyltransf_1"/>
    <property type="match status" value="1"/>
</dbReference>
<dbReference type="Proteomes" id="UP000448292">
    <property type="component" value="Unassembled WGS sequence"/>
</dbReference>
<dbReference type="InterPro" id="IPR050680">
    <property type="entry name" value="YpeA/RimI_acetyltransf"/>
</dbReference>
<dbReference type="AlphaFoldDB" id="A0A7M3MCJ3"/>
<dbReference type="InterPro" id="IPR016181">
    <property type="entry name" value="Acyl_CoA_acyltransferase"/>
</dbReference>
<feature type="domain" description="N-acetyltransferase" evidence="5">
    <location>
        <begin position="6"/>
        <end position="162"/>
    </location>
</feature>
<comment type="caution">
    <text evidence="6">The sequence shown here is derived from an EMBL/GenBank/DDBJ whole genome shotgun (WGS) entry which is preliminary data.</text>
</comment>
<dbReference type="CDD" id="cd04301">
    <property type="entry name" value="NAT_SF"/>
    <property type="match status" value="1"/>
</dbReference>
<keyword evidence="2" id="KW-0963">Cytoplasm</keyword>
<keyword evidence="3 6" id="KW-0808">Transferase</keyword>
<dbReference type="SUPFAM" id="SSF55729">
    <property type="entry name" value="Acyl-CoA N-acyltransferases (Nat)"/>
    <property type="match status" value="1"/>
</dbReference>
<dbReference type="EMBL" id="QMIE01000015">
    <property type="protein sequence ID" value="TVM15664.1"/>
    <property type="molecule type" value="Genomic_DNA"/>
</dbReference>
<comment type="similarity">
    <text evidence="1">Belongs to the acetyltransferase family. RimI subfamily.</text>
</comment>
<dbReference type="InterPro" id="IPR006464">
    <property type="entry name" value="AcTrfase_RimI/Ard1"/>
</dbReference>
<dbReference type="Gene3D" id="3.40.630.30">
    <property type="match status" value="1"/>
</dbReference>
<dbReference type="EC" id="2.3.1.267" evidence="6"/>
<proteinExistence type="inferred from homology"/>
<reference evidence="6 7" key="1">
    <citation type="submission" date="2018-06" db="EMBL/GenBank/DDBJ databases">
        <title>Complete genome of Desulfovibrio indonesiensis P37SLT.</title>
        <authorList>
            <person name="Crispim J.S."/>
            <person name="Vidigal P.M.P."/>
            <person name="Silva L.C.F."/>
            <person name="Laguardia C.N."/>
            <person name="Araujo L.C."/>
            <person name="Dias R.S."/>
            <person name="Sousa M.P."/>
            <person name="Paula S.O."/>
            <person name="Silva C."/>
        </authorList>
    </citation>
    <scope>NUCLEOTIDE SEQUENCE [LARGE SCALE GENOMIC DNA]</scope>
    <source>
        <strain evidence="6 7">P37SLT</strain>
    </source>
</reference>
<evidence type="ECO:0000313" key="7">
    <source>
        <dbReference type="Proteomes" id="UP000448292"/>
    </source>
</evidence>
<evidence type="ECO:0000256" key="4">
    <source>
        <dbReference type="ARBA" id="ARBA00023315"/>
    </source>
</evidence>
<evidence type="ECO:0000256" key="3">
    <source>
        <dbReference type="ARBA" id="ARBA00022679"/>
    </source>
</evidence>
<evidence type="ECO:0000259" key="5">
    <source>
        <dbReference type="PROSITE" id="PS51186"/>
    </source>
</evidence>
<keyword evidence="4 6" id="KW-0012">Acyltransferase</keyword>
<name>A0A7M3MCJ3_9BACT</name>
<gene>
    <name evidence="6" type="primary">rimI</name>
    <name evidence="6" type="ORF">DPQ33_14810</name>
</gene>
<dbReference type="GO" id="GO:0008999">
    <property type="term" value="F:protein-N-terminal-alanine acetyltransferase activity"/>
    <property type="evidence" value="ECO:0007669"/>
    <property type="project" value="UniProtKB-EC"/>
</dbReference>
<dbReference type="OrthoDB" id="529907at2"/>
<dbReference type="PANTHER" id="PTHR43420:SF44">
    <property type="entry name" value="ACETYLTRANSFERASE YPEA"/>
    <property type="match status" value="1"/>
</dbReference>
<sequence length="182" mass="20437">MTAAEATFRRLDAHDLPDLLELERSCFSCPWDERQYALAFEQRICHVFGLFVPGDQIIPGVGGLREHLVAYATVYILPPEMEILNIAVADSVRRQGYGTRLLRLVLQIAAKMGIQRTFLEVRKNNVAAHALYRSAGFETVGVRSGYYPDTGEDALLMRLDMDAGYAEIDPAKRDMDQGDDIE</sequence>
<accession>A0A7M3MCJ3</accession>
<evidence type="ECO:0000313" key="6">
    <source>
        <dbReference type="EMBL" id="TVM15664.1"/>
    </source>
</evidence>
<dbReference type="RefSeq" id="WP_144303989.1">
    <property type="nucleotide sequence ID" value="NZ_QMIE01000015.1"/>
</dbReference>
<organism evidence="6 7">
    <name type="scientific">Oceanidesulfovibrio indonesiensis</name>
    <dbReference type="NCBI Taxonomy" id="54767"/>
    <lineage>
        <taxon>Bacteria</taxon>
        <taxon>Pseudomonadati</taxon>
        <taxon>Thermodesulfobacteriota</taxon>
        <taxon>Desulfovibrionia</taxon>
        <taxon>Desulfovibrionales</taxon>
        <taxon>Desulfovibrionaceae</taxon>
        <taxon>Oceanidesulfovibrio</taxon>
    </lineage>
</organism>
<evidence type="ECO:0000256" key="2">
    <source>
        <dbReference type="ARBA" id="ARBA00022490"/>
    </source>
</evidence>
<dbReference type="InterPro" id="IPR000182">
    <property type="entry name" value="GNAT_dom"/>
</dbReference>
<dbReference type="PANTHER" id="PTHR43420">
    <property type="entry name" value="ACETYLTRANSFERASE"/>
    <property type="match status" value="1"/>
</dbReference>
<dbReference type="NCBIfam" id="TIGR01575">
    <property type="entry name" value="rimI"/>
    <property type="match status" value="1"/>
</dbReference>
<dbReference type="PROSITE" id="PS51186">
    <property type="entry name" value="GNAT"/>
    <property type="match status" value="1"/>
</dbReference>
<evidence type="ECO:0000256" key="1">
    <source>
        <dbReference type="ARBA" id="ARBA00005395"/>
    </source>
</evidence>